<dbReference type="Gene3D" id="3.40.30.10">
    <property type="entry name" value="Glutaredoxin"/>
    <property type="match status" value="1"/>
</dbReference>
<dbReference type="SUPFAM" id="SSF52833">
    <property type="entry name" value="Thioredoxin-like"/>
    <property type="match status" value="1"/>
</dbReference>
<evidence type="ECO:0000313" key="2">
    <source>
        <dbReference type="EMBL" id="THF48180.1"/>
    </source>
</evidence>
<dbReference type="GO" id="GO:0016491">
    <property type="term" value="F:oxidoreductase activity"/>
    <property type="evidence" value="ECO:0007669"/>
    <property type="project" value="InterPro"/>
</dbReference>
<dbReference type="EMBL" id="SSNZ01000009">
    <property type="protein sequence ID" value="THF48180.1"/>
    <property type="molecule type" value="Genomic_DNA"/>
</dbReference>
<dbReference type="AlphaFoldDB" id="A0A4S3ZRH7"/>
<dbReference type="RefSeq" id="WP_136404082.1">
    <property type="nucleotide sequence ID" value="NZ_SSNZ01000009.1"/>
</dbReference>
<dbReference type="Proteomes" id="UP000307507">
    <property type="component" value="Unassembled WGS sequence"/>
</dbReference>
<dbReference type="PANTHER" id="PTHR13887">
    <property type="entry name" value="GLUTATHIONE S-TRANSFERASE KAPPA"/>
    <property type="match status" value="1"/>
</dbReference>
<dbReference type="Pfam" id="PF01323">
    <property type="entry name" value="DSBA"/>
    <property type="match status" value="1"/>
</dbReference>
<evidence type="ECO:0000313" key="3">
    <source>
        <dbReference type="Proteomes" id="UP000307507"/>
    </source>
</evidence>
<gene>
    <name evidence="2" type="ORF">E6C50_15160</name>
</gene>
<reference evidence="2 3" key="1">
    <citation type="submission" date="2019-04" db="EMBL/GenBank/DDBJ databases">
        <title>Flavobacterium sp. nov. isolated from construction timber.</title>
        <authorList>
            <person name="Lin S.-Y."/>
            <person name="Chang C.-T."/>
            <person name="Young C.-C."/>
        </authorList>
    </citation>
    <scope>NUCLEOTIDE SEQUENCE [LARGE SCALE GENOMIC DNA]</scope>
    <source>
        <strain evidence="2 3">CC-CTC003</strain>
    </source>
</reference>
<keyword evidence="3" id="KW-1185">Reference proteome</keyword>
<dbReference type="OrthoDB" id="9799122at2"/>
<accession>A0A4S3ZRH7</accession>
<evidence type="ECO:0000259" key="1">
    <source>
        <dbReference type="Pfam" id="PF01323"/>
    </source>
</evidence>
<organism evidence="2 3">
    <name type="scientific">Flavobacterium supellecticarium</name>
    <dbReference type="NCBI Taxonomy" id="2565924"/>
    <lineage>
        <taxon>Bacteria</taxon>
        <taxon>Pseudomonadati</taxon>
        <taxon>Bacteroidota</taxon>
        <taxon>Flavobacteriia</taxon>
        <taxon>Flavobacteriales</taxon>
        <taxon>Flavobacteriaceae</taxon>
        <taxon>Flavobacterium</taxon>
    </lineage>
</organism>
<dbReference type="PANTHER" id="PTHR13887:SF41">
    <property type="entry name" value="THIOREDOXIN SUPERFAMILY PROTEIN"/>
    <property type="match status" value="1"/>
</dbReference>
<dbReference type="InterPro" id="IPR036249">
    <property type="entry name" value="Thioredoxin-like_sf"/>
</dbReference>
<dbReference type="CDD" id="cd03024">
    <property type="entry name" value="DsbA_FrnE"/>
    <property type="match status" value="1"/>
</dbReference>
<dbReference type="InterPro" id="IPR001853">
    <property type="entry name" value="DSBA-like_thioredoxin_dom"/>
</dbReference>
<sequence length="217" mass="24224">MKIEIWSDIRCPFCYIGKTKFEKALAQFEHRDQVEVSWRAFQLDPEAVTDTTISAAQSMANRKGISLAESEEMHENATEIAREVGLDFHFEKAVPANSMKAHQLSALAKTKGVQNEIEDALFRAYFTEGKNIDDIPTLITIGASYGLSEADIRAVYENDLFAEEVKADQQLAYQYGINSVPFFVLNNKYAVKGAQPVDHFLATLNGVFQEMNPSSGS</sequence>
<protein>
    <submittedName>
        <fullName evidence="2">DsbA family oxidoreductase</fullName>
    </submittedName>
</protein>
<name>A0A4S3ZRH7_9FLAO</name>
<feature type="domain" description="DSBA-like thioredoxin" evidence="1">
    <location>
        <begin position="3"/>
        <end position="204"/>
    </location>
</feature>
<comment type="caution">
    <text evidence="2">The sequence shown here is derived from an EMBL/GenBank/DDBJ whole genome shotgun (WGS) entry which is preliminary data.</text>
</comment>
<proteinExistence type="predicted"/>